<evidence type="ECO:0000313" key="8">
    <source>
        <dbReference type="EMBL" id="QGG97117.1"/>
    </source>
</evidence>
<organism evidence="8 9">
    <name type="scientific">Actinomarinicola tropica</name>
    <dbReference type="NCBI Taxonomy" id="2789776"/>
    <lineage>
        <taxon>Bacteria</taxon>
        <taxon>Bacillati</taxon>
        <taxon>Actinomycetota</taxon>
        <taxon>Acidimicrobiia</taxon>
        <taxon>Acidimicrobiales</taxon>
        <taxon>Iamiaceae</taxon>
        <taxon>Actinomarinicola</taxon>
    </lineage>
</organism>
<dbReference type="InterPro" id="IPR002771">
    <property type="entry name" value="Multi_antbiot-R_MarC"/>
</dbReference>
<evidence type="ECO:0000313" key="9">
    <source>
        <dbReference type="Proteomes" id="UP000334019"/>
    </source>
</evidence>
<feature type="transmembrane region" description="Helical" evidence="7">
    <location>
        <begin position="120"/>
        <end position="141"/>
    </location>
</feature>
<reference evidence="8 9" key="1">
    <citation type="submission" date="2019-11" db="EMBL/GenBank/DDBJ databases">
        <authorList>
            <person name="He Y."/>
        </authorList>
    </citation>
    <scope>NUCLEOTIDE SEQUENCE [LARGE SCALE GENOMIC DNA]</scope>
    <source>
        <strain evidence="8 9">SCSIO 58843</strain>
    </source>
</reference>
<sequence>MDPIGNVPIFLALTRFQDDRSRRRSARLATVVAGVVIFLFALGGQQILNLVGISLESLQVAGGLLLLLIGYELLNPTGSSSLTTATEAGNVALVPLGTPLLAGPGAIAATMLAIADADDVGATLSVLGALVVALAVVYLGMRFATVVSHLLRPSAIDLVSRVLGLLVAAIGVQLLAEAIEIWVRDGVAG</sequence>
<keyword evidence="5 7" id="KW-1133">Transmembrane helix</keyword>
<dbReference type="NCBIfam" id="TIGR00427">
    <property type="entry name" value="NAAT family transporter"/>
    <property type="match status" value="1"/>
</dbReference>
<dbReference type="AlphaFoldDB" id="A0A5Q2RSG0"/>
<accession>A0A5Q2RSG0</accession>
<feature type="transmembrane region" description="Helical" evidence="7">
    <location>
        <begin position="50"/>
        <end position="71"/>
    </location>
</feature>
<evidence type="ECO:0000256" key="4">
    <source>
        <dbReference type="ARBA" id="ARBA00022692"/>
    </source>
</evidence>
<evidence type="ECO:0000256" key="1">
    <source>
        <dbReference type="ARBA" id="ARBA00004651"/>
    </source>
</evidence>
<dbReference type="PANTHER" id="PTHR33508">
    <property type="entry name" value="UPF0056 MEMBRANE PROTEIN YHCE"/>
    <property type="match status" value="1"/>
</dbReference>
<keyword evidence="4 7" id="KW-0812">Transmembrane</keyword>
<proteinExistence type="inferred from homology"/>
<dbReference type="GO" id="GO:0005886">
    <property type="term" value="C:plasma membrane"/>
    <property type="evidence" value="ECO:0007669"/>
    <property type="project" value="UniProtKB-SubCell"/>
</dbReference>
<evidence type="ECO:0000256" key="6">
    <source>
        <dbReference type="ARBA" id="ARBA00023136"/>
    </source>
</evidence>
<comment type="subcellular location">
    <subcellularLocation>
        <location evidence="1 7">Cell membrane</location>
        <topology evidence="1 7">Multi-pass membrane protein</topology>
    </subcellularLocation>
</comment>
<dbReference type="Pfam" id="PF01914">
    <property type="entry name" value="MarC"/>
    <property type="match status" value="1"/>
</dbReference>
<dbReference type="Proteomes" id="UP000334019">
    <property type="component" value="Chromosome"/>
</dbReference>
<keyword evidence="9" id="KW-1185">Reference proteome</keyword>
<dbReference type="EMBL" id="CP045851">
    <property type="protein sequence ID" value="QGG97117.1"/>
    <property type="molecule type" value="Genomic_DNA"/>
</dbReference>
<evidence type="ECO:0000256" key="3">
    <source>
        <dbReference type="ARBA" id="ARBA00022475"/>
    </source>
</evidence>
<name>A0A5Q2RSG0_9ACTN</name>
<dbReference type="KEGG" id="atq:GH723_13570"/>
<gene>
    <name evidence="8" type="ORF">GH723_13570</name>
</gene>
<comment type="similarity">
    <text evidence="2 7">Belongs to the UPF0056 (MarC) family.</text>
</comment>
<protein>
    <recommendedName>
        <fullName evidence="7">UPF0056 membrane protein</fullName>
    </recommendedName>
</protein>
<comment type="caution">
    <text evidence="7">Lacks conserved residue(s) required for the propagation of feature annotation.</text>
</comment>
<feature type="transmembrane region" description="Helical" evidence="7">
    <location>
        <begin position="25"/>
        <end position="44"/>
    </location>
</feature>
<evidence type="ECO:0000256" key="5">
    <source>
        <dbReference type="ARBA" id="ARBA00022989"/>
    </source>
</evidence>
<keyword evidence="3" id="KW-1003">Cell membrane</keyword>
<dbReference type="PANTHER" id="PTHR33508:SF1">
    <property type="entry name" value="UPF0056 MEMBRANE PROTEIN YHCE"/>
    <property type="match status" value="1"/>
</dbReference>
<feature type="transmembrane region" description="Helical" evidence="7">
    <location>
        <begin position="162"/>
        <end position="183"/>
    </location>
</feature>
<evidence type="ECO:0000256" key="7">
    <source>
        <dbReference type="RuleBase" id="RU362048"/>
    </source>
</evidence>
<feature type="transmembrane region" description="Helical" evidence="7">
    <location>
        <begin position="92"/>
        <end position="114"/>
    </location>
</feature>
<keyword evidence="6 7" id="KW-0472">Membrane</keyword>
<evidence type="ECO:0000256" key="2">
    <source>
        <dbReference type="ARBA" id="ARBA00009784"/>
    </source>
</evidence>